<proteinExistence type="predicted"/>
<dbReference type="InterPro" id="IPR043917">
    <property type="entry name" value="DUF5753"/>
</dbReference>
<dbReference type="Proteomes" id="UP000190637">
    <property type="component" value="Unassembled WGS sequence"/>
</dbReference>
<organism evidence="2 3">
    <name type="scientific">Marinactinospora thermotolerans DSM 45154</name>
    <dbReference type="NCBI Taxonomy" id="1122192"/>
    <lineage>
        <taxon>Bacteria</taxon>
        <taxon>Bacillati</taxon>
        <taxon>Actinomycetota</taxon>
        <taxon>Actinomycetes</taxon>
        <taxon>Streptosporangiales</taxon>
        <taxon>Nocardiopsidaceae</taxon>
        <taxon>Marinactinospora</taxon>
    </lineage>
</organism>
<dbReference type="EMBL" id="FUWS01000012">
    <property type="protein sequence ID" value="SKA32645.1"/>
    <property type="molecule type" value="Genomic_DNA"/>
</dbReference>
<feature type="domain" description="DUF5753" evidence="1">
    <location>
        <begin position="3"/>
        <end position="67"/>
    </location>
</feature>
<keyword evidence="3" id="KW-1185">Reference proteome</keyword>
<protein>
    <recommendedName>
        <fullName evidence="1">DUF5753 domain-containing protein</fullName>
    </recommendedName>
</protein>
<gene>
    <name evidence="2" type="ORF">SAMN02745673_04059</name>
</gene>
<accession>A0A1T4SWK5</accession>
<dbReference type="Pfam" id="PF19054">
    <property type="entry name" value="DUF5753"/>
    <property type="match status" value="1"/>
</dbReference>
<name>A0A1T4SWK5_9ACTN</name>
<sequence length="74" mass="8293">MIGPHAALTGGFVILDFPTPDPSVVYLESAFDELYLERDEEVQRYEHLYRGIQPSALSVDDSVAYITDLLNTMS</sequence>
<reference evidence="2 3" key="1">
    <citation type="submission" date="2017-02" db="EMBL/GenBank/DDBJ databases">
        <authorList>
            <person name="Peterson S.W."/>
        </authorList>
    </citation>
    <scope>NUCLEOTIDE SEQUENCE [LARGE SCALE GENOMIC DNA]</scope>
    <source>
        <strain evidence="2 3">DSM 45154</strain>
    </source>
</reference>
<evidence type="ECO:0000313" key="2">
    <source>
        <dbReference type="EMBL" id="SKA32645.1"/>
    </source>
</evidence>
<dbReference type="AlphaFoldDB" id="A0A1T4SWK5"/>
<evidence type="ECO:0000259" key="1">
    <source>
        <dbReference type="Pfam" id="PF19054"/>
    </source>
</evidence>
<evidence type="ECO:0000313" key="3">
    <source>
        <dbReference type="Proteomes" id="UP000190637"/>
    </source>
</evidence>